<evidence type="ECO:0000313" key="8">
    <source>
        <dbReference type="EMBL" id="MDR7362591.1"/>
    </source>
</evidence>
<keyword evidence="5" id="KW-0472">Membrane</keyword>
<dbReference type="Pfam" id="PF07730">
    <property type="entry name" value="HisKA_3"/>
    <property type="match status" value="1"/>
</dbReference>
<reference evidence="8 9" key="1">
    <citation type="submission" date="2023-07" db="EMBL/GenBank/DDBJ databases">
        <title>Sequencing the genomes of 1000 actinobacteria strains.</title>
        <authorList>
            <person name="Klenk H.-P."/>
        </authorList>
    </citation>
    <scope>NUCLEOTIDE SEQUENCE [LARGE SCALE GENOMIC DNA]</scope>
    <source>
        <strain evidence="8 9">DSM 19426</strain>
    </source>
</reference>
<dbReference type="InterPro" id="IPR011712">
    <property type="entry name" value="Sig_transdc_His_kin_sub3_dim/P"/>
</dbReference>
<keyword evidence="1" id="KW-0808">Transferase</keyword>
<evidence type="ECO:0000256" key="1">
    <source>
        <dbReference type="ARBA" id="ARBA00022679"/>
    </source>
</evidence>
<keyword evidence="5" id="KW-0812">Transmembrane</keyword>
<evidence type="ECO:0000256" key="5">
    <source>
        <dbReference type="SAM" id="Phobius"/>
    </source>
</evidence>
<dbReference type="GO" id="GO:0016301">
    <property type="term" value="F:kinase activity"/>
    <property type="evidence" value="ECO:0007669"/>
    <property type="project" value="UniProtKB-KW"/>
</dbReference>
<keyword evidence="3" id="KW-0902">Two-component regulatory system</keyword>
<feature type="transmembrane region" description="Helical" evidence="5">
    <location>
        <begin position="198"/>
        <end position="216"/>
    </location>
</feature>
<feature type="transmembrane region" description="Helical" evidence="5">
    <location>
        <begin position="157"/>
        <end position="178"/>
    </location>
</feature>
<evidence type="ECO:0000259" key="6">
    <source>
        <dbReference type="Pfam" id="PF02518"/>
    </source>
</evidence>
<dbReference type="Pfam" id="PF02518">
    <property type="entry name" value="HATPase_c"/>
    <property type="match status" value="1"/>
</dbReference>
<comment type="caution">
    <text evidence="8">The sequence shown here is derived from an EMBL/GenBank/DDBJ whole genome shotgun (WGS) entry which is preliminary data.</text>
</comment>
<dbReference type="EMBL" id="JAVDYG010000001">
    <property type="protein sequence ID" value="MDR7362591.1"/>
    <property type="molecule type" value="Genomic_DNA"/>
</dbReference>
<protein>
    <submittedName>
        <fullName evidence="8">Signal transduction histidine kinase</fullName>
    </submittedName>
</protein>
<organism evidence="8 9">
    <name type="scientific">Nocardioides marmoribigeumensis</name>
    <dbReference type="NCBI Taxonomy" id="433649"/>
    <lineage>
        <taxon>Bacteria</taxon>
        <taxon>Bacillati</taxon>
        <taxon>Actinomycetota</taxon>
        <taxon>Actinomycetes</taxon>
        <taxon>Propionibacteriales</taxon>
        <taxon>Nocardioidaceae</taxon>
        <taxon>Nocardioides</taxon>
    </lineage>
</organism>
<dbReference type="Proteomes" id="UP001183648">
    <property type="component" value="Unassembled WGS sequence"/>
</dbReference>
<keyword evidence="2 8" id="KW-0418">Kinase</keyword>
<dbReference type="InterPro" id="IPR050482">
    <property type="entry name" value="Sensor_HK_TwoCompSys"/>
</dbReference>
<dbReference type="RefSeq" id="WP_310301896.1">
    <property type="nucleotide sequence ID" value="NZ_BAAAPS010000008.1"/>
</dbReference>
<accession>A0ABU2BWD3</accession>
<feature type="compositionally biased region" description="Basic and acidic residues" evidence="4">
    <location>
        <begin position="529"/>
        <end position="538"/>
    </location>
</feature>
<feature type="transmembrane region" description="Helical" evidence="5">
    <location>
        <begin position="88"/>
        <end position="111"/>
    </location>
</feature>
<name>A0ABU2BWD3_9ACTN</name>
<feature type="transmembrane region" description="Helical" evidence="5">
    <location>
        <begin position="228"/>
        <end position="249"/>
    </location>
</feature>
<evidence type="ECO:0000259" key="7">
    <source>
        <dbReference type="Pfam" id="PF07730"/>
    </source>
</evidence>
<dbReference type="InterPro" id="IPR036890">
    <property type="entry name" value="HATPase_C_sf"/>
</dbReference>
<evidence type="ECO:0000256" key="4">
    <source>
        <dbReference type="SAM" id="MobiDB-lite"/>
    </source>
</evidence>
<dbReference type="PANTHER" id="PTHR24421">
    <property type="entry name" value="NITRATE/NITRITE SENSOR PROTEIN NARX-RELATED"/>
    <property type="match status" value="1"/>
</dbReference>
<feature type="domain" description="Histidine kinase/HSP90-like ATPase" evidence="6">
    <location>
        <begin position="443"/>
        <end position="529"/>
    </location>
</feature>
<proteinExistence type="predicted"/>
<keyword evidence="9" id="KW-1185">Reference proteome</keyword>
<dbReference type="Gene3D" id="3.30.565.10">
    <property type="entry name" value="Histidine kinase-like ATPase, C-terminal domain"/>
    <property type="match status" value="1"/>
</dbReference>
<evidence type="ECO:0000313" key="9">
    <source>
        <dbReference type="Proteomes" id="UP001183648"/>
    </source>
</evidence>
<feature type="transmembrane region" description="Helical" evidence="5">
    <location>
        <begin position="261"/>
        <end position="282"/>
    </location>
</feature>
<dbReference type="Gene3D" id="1.20.5.1930">
    <property type="match status" value="1"/>
</dbReference>
<keyword evidence="5" id="KW-1133">Transmembrane helix</keyword>
<dbReference type="CDD" id="cd16917">
    <property type="entry name" value="HATPase_UhpB-NarQ-NarX-like"/>
    <property type="match status" value="1"/>
</dbReference>
<feature type="transmembrane region" description="Helical" evidence="5">
    <location>
        <begin position="28"/>
        <end position="47"/>
    </location>
</feature>
<gene>
    <name evidence="8" type="ORF">J2S63_002144</name>
</gene>
<dbReference type="InterPro" id="IPR003594">
    <property type="entry name" value="HATPase_dom"/>
</dbReference>
<sequence length="546" mass="58883">MAARRRSLRTIRAAVLDEWERRGRTRSVGLACLAGLIALLVVVGWFLEVEVLVSPGGHSTSTKFVTAVMSLTLGAAVVTLAGRVRDALAAATALVAFLIVVEWVAGVSLGLDQAVVDDFLNPAAAGVHPGRPSILTCLCFVSLAGAVVLVPRGRDRLGSVLAWFPAALGLVAIFAHVYDAREIYRAASTTAMAAPTGVMLVLLSLAVLLTVPHGALQWMWFGTDPGAGLLRLITPIALFAIPFIGWLRVQGQSEGLFDTEVGSALLMTVVAVGVIGVTYRAARTAQRIDVEREKLVDELHQVNQELEERVRSRSVQINRQRTRLALLEERDRIARDLHDRVIQRIFAAGLQVAALGRTARKIEQEHGDDRQLGESLNSVARELDMAIRELRNSIFELTSIGDHDDIEQVLIDIATRSSRILGFMPAVTADGLVDGLAPDLVAQVASVIQEALSNIARHARASHVTVSLVGTDHDLTVEVTDDGVGLPDPLPRSSGISNLMNRARNLNGTATWSANEPRGTVMTWRVPRRPGDTLDRGPEPLLDTEA</sequence>
<feature type="transmembrane region" description="Helical" evidence="5">
    <location>
        <begin position="62"/>
        <end position="81"/>
    </location>
</feature>
<feature type="domain" description="Signal transduction histidine kinase subgroup 3 dimerisation and phosphoacceptor" evidence="7">
    <location>
        <begin position="329"/>
        <end position="397"/>
    </location>
</feature>
<feature type="transmembrane region" description="Helical" evidence="5">
    <location>
        <begin position="131"/>
        <end position="150"/>
    </location>
</feature>
<evidence type="ECO:0000256" key="2">
    <source>
        <dbReference type="ARBA" id="ARBA00022777"/>
    </source>
</evidence>
<feature type="region of interest" description="Disordered" evidence="4">
    <location>
        <begin position="523"/>
        <end position="546"/>
    </location>
</feature>
<dbReference type="SUPFAM" id="SSF55874">
    <property type="entry name" value="ATPase domain of HSP90 chaperone/DNA topoisomerase II/histidine kinase"/>
    <property type="match status" value="1"/>
</dbReference>
<evidence type="ECO:0000256" key="3">
    <source>
        <dbReference type="ARBA" id="ARBA00023012"/>
    </source>
</evidence>